<evidence type="ECO:0000256" key="2">
    <source>
        <dbReference type="ARBA" id="ARBA00022723"/>
    </source>
</evidence>
<dbReference type="InterPro" id="IPR051013">
    <property type="entry name" value="MBL_superfamily_lactonases"/>
</dbReference>
<dbReference type="EMBL" id="JACHKA010000001">
    <property type="protein sequence ID" value="MBB5985893.1"/>
    <property type="molecule type" value="Genomic_DNA"/>
</dbReference>
<dbReference type="SUPFAM" id="SSF56281">
    <property type="entry name" value="Metallo-hydrolase/oxidoreductase"/>
    <property type="match status" value="1"/>
</dbReference>
<sequence length="299" mass="33932">MAVEHMRSWQIGDVTVARLVELWKFTDHINMTIADAEPEEVIAMDWLHPHYATPDGQQIMNFQGFVVQTPTMNVMLDTCIGNGRDRAYDVFRNLDTSFIEDLGTLGLKPDDIDVVLCTHLHFDHVGWNTYWDGKEWAPTFPNARYLFGQTEYDAWEEMRRHEDHGLHDVRHLADSVDPIVRRGLAHFIDANHRISDELWTEPSHGHSPGHIHLCIESRGERGVITGDLMHHPIQTALPSRPARFDMDTAQGIATRTGFVEKYRDSGVLVIGAHFADPTAGWIRSEGEGTRFFGIGLEGS</sequence>
<keyword evidence="2" id="KW-0479">Metal-binding</keyword>
<evidence type="ECO:0000259" key="5">
    <source>
        <dbReference type="SMART" id="SM00849"/>
    </source>
</evidence>
<keyword evidence="3" id="KW-0378">Hydrolase</keyword>
<evidence type="ECO:0000256" key="1">
    <source>
        <dbReference type="ARBA" id="ARBA00007749"/>
    </source>
</evidence>
<dbReference type="PANTHER" id="PTHR42978">
    <property type="entry name" value="QUORUM-QUENCHING LACTONASE YTNP-RELATED-RELATED"/>
    <property type="match status" value="1"/>
</dbReference>
<feature type="domain" description="Metallo-beta-lactamase" evidence="5">
    <location>
        <begin position="28"/>
        <end position="273"/>
    </location>
</feature>
<dbReference type="CDD" id="cd16277">
    <property type="entry name" value="metallo-hydrolase-like_MBL-fold"/>
    <property type="match status" value="1"/>
</dbReference>
<proteinExistence type="inferred from homology"/>
<reference evidence="6 7" key="1">
    <citation type="submission" date="2020-08" db="EMBL/GenBank/DDBJ databases">
        <title>Exploring microbial biodiversity for novel pathways involved in the catabolism of aromatic compounds derived from lignin.</title>
        <authorList>
            <person name="Elkins J."/>
        </authorList>
    </citation>
    <scope>NUCLEOTIDE SEQUENCE [LARGE SCALE GENOMIC DNA]</scope>
    <source>
        <strain evidence="6 7">B1D3A</strain>
    </source>
</reference>
<accession>A0ABR6NF32</accession>
<evidence type="ECO:0000256" key="3">
    <source>
        <dbReference type="ARBA" id="ARBA00022801"/>
    </source>
</evidence>
<evidence type="ECO:0000313" key="6">
    <source>
        <dbReference type="EMBL" id="MBB5985893.1"/>
    </source>
</evidence>
<protein>
    <submittedName>
        <fullName evidence="6">Glyoxylase-like metal-dependent hydrolase (Beta-lactamase superfamily II)</fullName>
    </submittedName>
</protein>
<dbReference type="Pfam" id="PF00753">
    <property type="entry name" value="Lactamase_B"/>
    <property type="match status" value="1"/>
</dbReference>
<comment type="similarity">
    <text evidence="1">Belongs to the metallo-beta-lactamase superfamily.</text>
</comment>
<dbReference type="InterPro" id="IPR001279">
    <property type="entry name" value="Metallo-B-lactamas"/>
</dbReference>
<dbReference type="SMART" id="SM00849">
    <property type="entry name" value="Lactamase_B"/>
    <property type="match status" value="1"/>
</dbReference>
<evidence type="ECO:0000313" key="7">
    <source>
        <dbReference type="Proteomes" id="UP001138540"/>
    </source>
</evidence>
<dbReference type="RefSeq" id="WP_184152773.1">
    <property type="nucleotide sequence ID" value="NZ_JACHKA010000001.1"/>
</dbReference>
<name>A0ABR6NF32_9SPHN</name>
<dbReference type="InterPro" id="IPR036866">
    <property type="entry name" value="RibonucZ/Hydroxyglut_hydro"/>
</dbReference>
<evidence type="ECO:0000256" key="4">
    <source>
        <dbReference type="ARBA" id="ARBA00022833"/>
    </source>
</evidence>
<dbReference type="Proteomes" id="UP001138540">
    <property type="component" value="Unassembled WGS sequence"/>
</dbReference>
<keyword evidence="4" id="KW-0862">Zinc</keyword>
<comment type="caution">
    <text evidence="6">The sequence shown here is derived from an EMBL/GenBank/DDBJ whole genome shotgun (WGS) entry which is preliminary data.</text>
</comment>
<organism evidence="6 7">
    <name type="scientific">Sphingobium lignivorans</name>
    <dbReference type="NCBI Taxonomy" id="2735886"/>
    <lineage>
        <taxon>Bacteria</taxon>
        <taxon>Pseudomonadati</taxon>
        <taxon>Pseudomonadota</taxon>
        <taxon>Alphaproteobacteria</taxon>
        <taxon>Sphingomonadales</taxon>
        <taxon>Sphingomonadaceae</taxon>
        <taxon>Sphingobium</taxon>
    </lineage>
</organism>
<dbReference type="PANTHER" id="PTHR42978:SF6">
    <property type="entry name" value="QUORUM-QUENCHING LACTONASE YTNP-RELATED"/>
    <property type="match status" value="1"/>
</dbReference>
<gene>
    <name evidence="6" type="ORF">HNP60_001867</name>
</gene>
<dbReference type="Gene3D" id="3.60.15.10">
    <property type="entry name" value="Ribonuclease Z/Hydroxyacylglutathione hydrolase-like"/>
    <property type="match status" value="1"/>
</dbReference>
<keyword evidence="7" id="KW-1185">Reference proteome</keyword>